<dbReference type="PIRSF" id="PIRSF000654">
    <property type="entry name" value="Integrin-linked_kinase"/>
    <property type="match status" value="1"/>
</dbReference>
<dbReference type="SMART" id="SM00220">
    <property type="entry name" value="S_TKc"/>
    <property type="match status" value="1"/>
</dbReference>
<dbReference type="PROSITE" id="PS00107">
    <property type="entry name" value="PROTEIN_KINASE_ATP"/>
    <property type="match status" value="1"/>
</dbReference>
<proteinExistence type="inferred from homology"/>
<feature type="domain" description="Protein kinase" evidence="5">
    <location>
        <begin position="33"/>
        <end position="295"/>
    </location>
</feature>
<evidence type="ECO:0000259" key="5">
    <source>
        <dbReference type="PROSITE" id="PS50011"/>
    </source>
</evidence>
<comment type="similarity">
    <text evidence="4">Belongs to the protein kinase superfamily.</text>
</comment>
<dbReference type="GO" id="GO:0005737">
    <property type="term" value="C:cytoplasm"/>
    <property type="evidence" value="ECO:0007669"/>
    <property type="project" value="TreeGrafter"/>
</dbReference>
<dbReference type="Proteomes" id="UP000265140">
    <property type="component" value="Chromosome 16"/>
</dbReference>
<dbReference type="AlphaFoldDB" id="A0A6Q2Y2N2"/>
<keyword evidence="4" id="KW-0808">Transferase</keyword>
<evidence type="ECO:0000256" key="4">
    <source>
        <dbReference type="RuleBase" id="RU000304"/>
    </source>
</evidence>
<dbReference type="InParanoid" id="A0A6Q2Y2N2"/>
<dbReference type="Pfam" id="PF00069">
    <property type="entry name" value="Pkinase"/>
    <property type="match status" value="1"/>
</dbReference>
<evidence type="ECO:0000313" key="7">
    <source>
        <dbReference type="Proteomes" id="UP000265140"/>
    </source>
</evidence>
<keyword evidence="2 3" id="KW-0067">ATP-binding</keyword>
<accession>A0A6Q2Y2N2</accession>
<reference evidence="6" key="3">
    <citation type="submission" date="2025-08" db="UniProtKB">
        <authorList>
            <consortium name="Ensembl"/>
        </authorList>
    </citation>
    <scope>IDENTIFICATION</scope>
</reference>
<dbReference type="Gene3D" id="3.30.200.20">
    <property type="entry name" value="Phosphorylase Kinase, domain 1"/>
    <property type="match status" value="1"/>
</dbReference>
<dbReference type="PROSITE" id="PS50011">
    <property type="entry name" value="PROTEIN_KINASE_DOM"/>
    <property type="match status" value="1"/>
</dbReference>
<dbReference type="InterPro" id="IPR053235">
    <property type="entry name" value="Ser_Thr_kinase"/>
</dbReference>
<keyword evidence="1 3" id="KW-0547">Nucleotide-binding</keyword>
<dbReference type="PROSITE" id="PS00108">
    <property type="entry name" value="PROTEIN_KINASE_ST"/>
    <property type="match status" value="1"/>
</dbReference>
<dbReference type="GO" id="GO:0004674">
    <property type="term" value="F:protein serine/threonine kinase activity"/>
    <property type="evidence" value="ECO:0007669"/>
    <property type="project" value="UniProtKB-KW"/>
</dbReference>
<dbReference type="Gene3D" id="1.10.510.10">
    <property type="entry name" value="Transferase(Phosphotransferase) domain 1"/>
    <property type="match status" value="1"/>
</dbReference>
<dbReference type="OMA" id="HAGARAC"/>
<reference evidence="7" key="1">
    <citation type="journal article" date="2014" name="PLoS ONE">
        <title>The genome and linkage map of the northern pike (Esox lucius): conserved synteny revealed between the salmonid sister group and the Neoteleostei.</title>
        <authorList>
            <person name="Rondeau E.B."/>
            <person name="Minkley D.R."/>
            <person name="Leong J.S."/>
            <person name="Messmer A.M."/>
            <person name="Jantzen J.R."/>
            <person name="von Schalburg K.R."/>
            <person name="Lemon C."/>
            <person name="Bird N.H."/>
            <person name="Koop B.F."/>
        </authorList>
    </citation>
    <scope>NUCLEOTIDE SEQUENCE</scope>
</reference>
<evidence type="ECO:0000256" key="3">
    <source>
        <dbReference type="PROSITE-ProRule" id="PRU10141"/>
    </source>
</evidence>
<dbReference type="InterPro" id="IPR017441">
    <property type="entry name" value="Protein_kinase_ATP_BS"/>
</dbReference>
<dbReference type="InterPro" id="IPR011009">
    <property type="entry name" value="Kinase-like_dom_sf"/>
</dbReference>
<dbReference type="PANTHER" id="PTHR24361:SF678">
    <property type="entry name" value="SPORULATION-SPECIFIC PROTEIN 1"/>
    <property type="match status" value="1"/>
</dbReference>
<feature type="binding site" evidence="3">
    <location>
        <position position="60"/>
    </location>
    <ligand>
        <name>ATP</name>
        <dbReference type="ChEBI" id="CHEBI:30616"/>
    </ligand>
</feature>
<dbReference type="RefSeq" id="XP_034142735.1">
    <property type="nucleotide sequence ID" value="XM_034286844.1"/>
</dbReference>
<evidence type="ECO:0000256" key="2">
    <source>
        <dbReference type="ARBA" id="ARBA00022840"/>
    </source>
</evidence>
<dbReference type="InterPro" id="IPR000719">
    <property type="entry name" value="Prot_kinase_dom"/>
</dbReference>
<dbReference type="PANTHER" id="PTHR24361">
    <property type="entry name" value="MITOGEN-ACTIVATED KINASE KINASE KINASE"/>
    <property type="match status" value="1"/>
</dbReference>
<reference evidence="6" key="2">
    <citation type="submission" date="2020-02" db="EMBL/GenBank/DDBJ databases">
        <title>Esox lucius (northern pike) genome, fEsoLuc1, primary haplotype.</title>
        <authorList>
            <person name="Myers G."/>
            <person name="Karagic N."/>
            <person name="Meyer A."/>
            <person name="Pippel M."/>
            <person name="Reichard M."/>
            <person name="Winkler S."/>
            <person name="Tracey A."/>
            <person name="Sims Y."/>
            <person name="Howe K."/>
            <person name="Rhie A."/>
            <person name="Formenti G."/>
            <person name="Durbin R."/>
            <person name="Fedrigo O."/>
            <person name="Jarvis E.D."/>
        </authorList>
    </citation>
    <scope>NUCLEOTIDE SEQUENCE [LARGE SCALE GENOMIC DNA]</scope>
</reference>
<reference evidence="6" key="4">
    <citation type="submission" date="2025-09" db="UniProtKB">
        <authorList>
            <consortium name="Ensembl"/>
        </authorList>
    </citation>
    <scope>IDENTIFICATION</scope>
</reference>
<dbReference type="Bgee" id="ENSELUG00000032692">
    <property type="expression patterns" value="Expressed in head kidney and 3 other cell types or tissues"/>
</dbReference>
<keyword evidence="4" id="KW-0418">Kinase</keyword>
<organism evidence="6 7">
    <name type="scientific">Esox lucius</name>
    <name type="common">Northern pike</name>
    <dbReference type="NCBI Taxonomy" id="8010"/>
    <lineage>
        <taxon>Eukaryota</taxon>
        <taxon>Metazoa</taxon>
        <taxon>Chordata</taxon>
        <taxon>Craniata</taxon>
        <taxon>Vertebrata</taxon>
        <taxon>Euteleostomi</taxon>
        <taxon>Actinopterygii</taxon>
        <taxon>Neopterygii</taxon>
        <taxon>Teleostei</taxon>
        <taxon>Protacanthopterygii</taxon>
        <taxon>Esociformes</taxon>
        <taxon>Esocidae</taxon>
        <taxon>Esox</taxon>
    </lineage>
</organism>
<evidence type="ECO:0000256" key="1">
    <source>
        <dbReference type="ARBA" id="ARBA00022741"/>
    </source>
</evidence>
<dbReference type="SUPFAM" id="SSF56112">
    <property type="entry name" value="Protein kinase-like (PK-like)"/>
    <property type="match status" value="1"/>
</dbReference>
<dbReference type="GO" id="GO:0005524">
    <property type="term" value="F:ATP binding"/>
    <property type="evidence" value="ECO:0007669"/>
    <property type="project" value="UniProtKB-UniRule"/>
</dbReference>
<dbReference type="GeneID" id="109615695"/>
<protein>
    <recommendedName>
        <fullName evidence="5">Protein kinase domain-containing protein</fullName>
    </recommendedName>
</protein>
<dbReference type="InterPro" id="IPR008271">
    <property type="entry name" value="Ser/Thr_kinase_AS"/>
</dbReference>
<name>A0A6Q2Y2N2_ESOLU</name>
<keyword evidence="4" id="KW-0723">Serine/threonine-protein kinase</keyword>
<dbReference type="Ensembl" id="ENSELUT00000086047.2">
    <property type="protein sequence ID" value="ENSELUP00000060409.2"/>
    <property type="gene ID" value="ENSELUG00000032692.2"/>
</dbReference>
<dbReference type="GeneTree" id="ENSGT00970000196155"/>
<keyword evidence="7" id="KW-1185">Reference proteome</keyword>
<sequence length="302" mass="33811">MQNAKTKCYNYISTHISVYLQRLPYVPVDQITYDSKNVIGKGGFAIVYKGMYQNTPAAIKRILIDSNSQDDVAHEIFVNTRLSHPCIVRMMGASRTATELLIANEYIQGNNLDAILHNQSAKVLDEETKQAIGFQVCLAVEYIHSKSIIHQDIKPGNIIVEEKGKRAFLTDWGMANIHDTVSLKIGSQTIVPPAGPLGGTIYYRAPECELHYNPATWHSDVWSVGATFVELFTGSRPWNVRQPREVKALLSSQTEPHALALLSPTWKDTINQCLMYEPEHRPTASTLAKVFRSGLDLQTLGW</sequence>
<evidence type="ECO:0000313" key="6">
    <source>
        <dbReference type="Ensembl" id="ENSELUP00000060409.2"/>
    </source>
</evidence>